<dbReference type="AlphaFoldDB" id="A0A1S7LG47"/>
<evidence type="ECO:0000256" key="3">
    <source>
        <dbReference type="ARBA" id="ARBA00022679"/>
    </source>
</evidence>
<organism evidence="5">
    <name type="scientific">Magnetococcus massalia (strain MO-1)</name>
    <dbReference type="NCBI Taxonomy" id="451514"/>
    <lineage>
        <taxon>Bacteria</taxon>
        <taxon>Pseudomonadati</taxon>
        <taxon>Pseudomonadota</taxon>
        <taxon>Magnetococcia</taxon>
        <taxon>Magnetococcales</taxon>
        <taxon>Magnetococcaceae</taxon>
        <taxon>Magnetococcus</taxon>
    </lineage>
</organism>
<evidence type="ECO:0000313" key="5">
    <source>
        <dbReference type="EMBL" id="CRH04911.1"/>
    </source>
</evidence>
<evidence type="ECO:0000256" key="2">
    <source>
        <dbReference type="ARBA" id="ARBA00022603"/>
    </source>
</evidence>
<evidence type="ECO:0000256" key="1">
    <source>
        <dbReference type="ARBA" id="ARBA00005189"/>
    </source>
</evidence>
<reference evidence="5" key="1">
    <citation type="submission" date="2015-04" db="EMBL/GenBank/DDBJ databases">
        <authorList>
            <person name="Syromyatnikov M.Y."/>
            <person name="Popov V.N."/>
        </authorList>
    </citation>
    <scope>NUCLEOTIDE SEQUENCE</scope>
    <source>
        <strain evidence="5">MO-1</strain>
    </source>
</reference>
<dbReference type="Pfam" id="PF13489">
    <property type="entry name" value="Methyltransf_23"/>
    <property type="match status" value="1"/>
</dbReference>
<dbReference type="CDD" id="cd02440">
    <property type="entry name" value="AdoMet_MTases"/>
    <property type="match status" value="1"/>
</dbReference>
<protein>
    <submittedName>
        <fullName evidence="5">Uncharacterized protein</fullName>
    </submittedName>
</protein>
<proteinExistence type="predicted"/>
<dbReference type="GO" id="GO:0008168">
    <property type="term" value="F:methyltransferase activity"/>
    <property type="evidence" value="ECO:0007669"/>
    <property type="project" value="UniProtKB-KW"/>
</dbReference>
<evidence type="ECO:0000256" key="4">
    <source>
        <dbReference type="ARBA" id="ARBA00025707"/>
    </source>
</evidence>
<dbReference type="PANTHER" id="PTHR44307:SF2">
    <property type="entry name" value="PHOSPHOETHANOLAMINE METHYLTRANSFERASE ISOFORM X1"/>
    <property type="match status" value="1"/>
</dbReference>
<dbReference type="Gene3D" id="3.40.50.150">
    <property type="entry name" value="Vaccinia Virus protein VP39"/>
    <property type="match status" value="1"/>
</dbReference>
<keyword evidence="3" id="KW-0808">Transferase</keyword>
<name>A0A1S7LG47_MAGMO</name>
<dbReference type="EMBL" id="LO017727">
    <property type="protein sequence ID" value="CRH04911.1"/>
    <property type="molecule type" value="Genomic_DNA"/>
</dbReference>
<dbReference type="GO" id="GO:0032259">
    <property type="term" value="P:methylation"/>
    <property type="evidence" value="ECO:0007669"/>
    <property type="project" value="UniProtKB-KW"/>
</dbReference>
<dbReference type="InterPro" id="IPR029063">
    <property type="entry name" value="SAM-dependent_MTases_sf"/>
</dbReference>
<keyword evidence="2" id="KW-0489">Methyltransferase</keyword>
<sequence>MARLSQITAQLTQLQQERLGKHALTVDLATLKSQIEDFLAIEDGNREGFQDINRQRDLSVRYHWGHDHDFGDFALRGVMRDRHIRLLAHFIHHFGLPLDLTGKRVLDVGVWTGGTSLLMAAMGAEVVAMEEVVMYAETVNLLATAFGLEEQLQCRQMSLYSLDDSDSYDYIHYAGVIYHVTDPVLSLRLLFNALKDGGKLFVETFGMQTAEKSPMARIESTPMWQEGMDGARSRGGWNHFVPNPQGLTSWMETAGFTGVHCSNLTKDSRILASGVREQHLDMLRAGLSRPNVR</sequence>
<accession>A0A1S7LG47</accession>
<comment type="pathway">
    <text evidence="1">Lipid metabolism.</text>
</comment>
<dbReference type="PANTHER" id="PTHR44307">
    <property type="entry name" value="PHOSPHOETHANOLAMINE METHYLTRANSFERASE"/>
    <property type="match status" value="1"/>
</dbReference>
<dbReference type="SUPFAM" id="SSF53335">
    <property type="entry name" value="S-adenosyl-L-methionine-dependent methyltransferases"/>
    <property type="match status" value="1"/>
</dbReference>
<gene>
    <name evidence="5" type="ORF">MAGMO_0707</name>
</gene>
<comment type="pathway">
    <text evidence="4">Phospholipid metabolism.</text>
</comment>